<keyword evidence="1" id="KW-0244">Early protein</keyword>
<feature type="compositionally biased region" description="Pro residues" evidence="2">
    <location>
        <begin position="277"/>
        <end position="290"/>
    </location>
</feature>
<sequence>MLSDDGETRSSTSTSREASPNRPRSPANSETTADDAPAGDDEGDAAAAVIEVAVADAIPAASHTASKDAAPLQSPESQPEAAAASARVKSQVRVTSKSSPPNRARSRSPTATTSRHRPQNQCRGERPRTPVRVCSLRLERARARVRAREAARRERERDEGHGAEKKRLFAEGDGEEGDGESGGRVLLSRYGVPYGRVYKHGNQDKFVRFDMSPLPAHHQSAPVRGERERERDWERDRDRERAHKNTLPGAPPPQRSSMPSLPSRRATPPFLQHAAATPPPPPPLVHTPEPPSMSLPYNLSGSICVGDAEGSLWGVSSWPLRRVFPDVVFQPEVYTFRSVSVLTEVGLTNRALSEKRLSSQLLCDEFYLFKQFVQGSRNYHAWVSVRKETIASAGLQVLLAFLEEQLAWAWACARNNVPLCGDKHDIILATGETLMQHMLFKLKQMLRCMFGDAYEQALGRQIDVLLTSEGRPQEAAELLVMTKMDFPGAPLVAYAVTVPMLMQGAFTGKKGEEFFTEHLAMYRPGMVTAMFSNMVRNHFSKCTSKMCVSTARAMVGDCSLTRGLLFVPTE</sequence>
<proteinExistence type="predicted"/>
<organism evidence="3">
    <name type="scientific">vespertilionid gammaherpesvirus 3</name>
    <dbReference type="NCBI Taxonomy" id="2846598"/>
    <lineage>
        <taxon>Viruses</taxon>
        <taxon>Duplodnaviria</taxon>
        <taxon>Heunggongvirae</taxon>
        <taxon>Peploviricota</taxon>
        <taxon>Herviviricetes</taxon>
        <taxon>Herpesvirales</taxon>
        <taxon>Orthoherpesviridae</taxon>
        <taxon>Gammaherpesvirinae</taxon>
        <taxon>Patagivirus</taxon>
        <taxon>Patagivirus vespertilionidgamma3</taxon>
    </lineage>
</organism>
<dbReference type="Pfam" id="PF05459">
    <property type="entry name" value="Herpes_UL69"/>
    <property type="match status" value="1"/>
</dbReference>
<dbReference type="OrthoDB" id="7128at10239"/>
<feature type="compositionally biased region" description="Basic and acidic residues" evidence="2">
    <location>
        <begin position="224"/>
        <end position="243"/>
    </location>
</feature>
<feature type="region of interest" description="Disordered" evidence="2">
    <location>
        <begin position="61"/>
        <end position="133"/>
    </location>
</feature>
<accession>A0A2D0ZNZ2</accession>
<dbReference type="GO" id="GO:0006355">
    <property type="term" value="P:regulation of DNA-templated transcription"/>
    <property type="evidence" value="ECO:0007669"/>
    <property type="project" value="InterPro"/>
</dbReference>
<dbReference type="EMBL" id="MF385016">
    <property type="protein sequence ID" value="ATA58287.1"/>
    <property type="molecule type" value="Genomic_DNA"/>
</dbReference>
<feature type="region of interest" description="Disordered" evidence="2">
    <location>
        <begin position="147"/>
        <end position="186"/>
    </location>
</feature>
<name>A0A2D0ZNZ2_9GAMA</name>
<evidence type="ECO:0000256" key="2">
    <source>
        <dbReference type="SAM" id="MobiDB-lite"/>
    </source>
</evidence>
<keyword evidence="4" id="KW-1185">Reference proteome</keyword>
<feature type="region of interest" description="Disordered" evidence="2">
    <location>
        <begin position="1"/>
        <end position="48"/>
    </location>
</feature>
<feature type="compositionally biased region" description="Low complexity" evidence="2">
    <location>
        <begin position="96"/>
        <end position="109"/>
    </location>
</feature>
<dbReference type="Proteomes" id="UP000290797">
    <property type="component" value="Segment"/>
</dbReference>
<feature type="region of interest" description="Disordered" evidence="2">
    <location>
        <begin position="213"/>
        <end position="290"/>
    </location>
</feature>
<evidence type="ECO:0000313" key="3">
    <source>
        <dbReference type="EMBL" id="ATA58287.1"/>
    </source>
</evidence>
<feature type="compositionally biased region" description="Low complexity" evidence="2">
    <location>
        <begin position="73"/>
        <end position="86"/>
    </location>
</feature>
<reference evidence="3" key="1">
    <citation type="journal article" date="2018" name="Virology">
        <title>Isolation, characterization and prevalence of a novel Gammaherpesvirus in Eptesicus fuscus, the North American big brown bat.</title>
        <authorList>
            <person name="Subudhi S."/>
            <person name="Rapin N."/>
            <person name="Dorville N."/>
            <person name="Hill J.E."/>
            <person name="Town J."/>
            <person name="Willis C.K."/>
            <person name="Bollinger T.K."/>
            <person name="Misra V."/>
        </authorList>
    </citation>
    <scope>NUCLEOTIDE SEQUENCE</scope>
</reference>
<evidence type="ECO:0000256" key="1">
    <source>
        <dbReference type="ARBA" id="ARBA00022518"/>
    </source>
</evidence>
<dbReference type="InterPro" id="IPR008648">
    <property type="entry name" value="ICP27-like"/>
</dbReference>
<evidence type="ECO:0000313" key="4">
    <source>
        <dbReference type="Proteomes" id="UP000290797"/>
    </source>
</evidence>
<protein>
    <submittedName>
        <fullName evidence="3">Post-transcriptional transactivator</fullName>
    </submittedName>
</protein>
<feature type="compositionally biased region" description="Basic and acidic residues" evidence="2">
    <location>
        <begin position="147"/>
        <end position="170"/>
    </location>
</feature>